<protein>
    <submittedName>
        <fullName evidence="2">ParE toxin of type II toxin-antitoxin system, parDE</fullName>
    </submittedName>
</protein>
<reference evidence="2 5" key="1">
    <citation type="submission" date="2016-10" db="EMBL/GenBank/DDBJ databases">
        <authorList>
            <person name="de Groot N.N."/>
        </authorList>
    </citation>
    <scope>NUCLEOTIDE SEQUENCE [LARGE SCALE GENOMIC DNA]</scope>
    <source>
        <strain evidence="2 5">CCM 7361</strain>
    </source>
</reference>
<dbReference type="RefSeq" id="WP_089393116.1">
    <property type="nucleotide sequence ID" value="NZ_FNEC01000025.1"/>
</dbReference>
<evidence type="ECO:0000313" key="5">
    <source>
        <dbReference type="Proteomes" id="UP000199693"/>
    </source>
</evidence>
<dbReference type="EMBL" id="FZPC01000021">
    <property type="protein sequence ID" value="SNT33100.1"/>
    <property type="molecule type" value="Genomic_DNA"/>
</dbReference>
<sequence length="113" mass="12724">MTGLDVRFTETAAFSLQDQEDHLAEHHAAETAAAKIDALIDTILTKLQAAPVGYPVSRQASDFGITRYRELNHDGYRVFYEVFERDKAIAVELVLRQKQDVEAALIRYCLIGI</sequence>
<keyword evidence="4" id="KW-1185">Reference proteome</keyword>
<accession>A0A239LS66</accession>
<dbReference type="InterPro" id="IPR007712">
    <property type="entry name" value="RelE/ParE_toxin"/>
</dbReference>
<evidence type="ECO:0000313" key="4">
    <source>
        <dbReference type="Proteomes" id="UP000198309"/>
    </source>
</evidence>
<dbReference type="Gene3D" id="3.30.2310.20">
    <property type="entry name" value="RelE-like"/>
    <property type="match status" value="1"/>
</dbReference>
<evidence type="ECO:0000256" key="1">
    <source>
        <dbReference type="ARBA" id="ARBA00022649"/>
    </source>
</evidence>
<organism evidence="2 5">
    <name type="scientific">Pseudomonas delhiensis</name>
    <dbReference type="NCBI Taxonomy" id="366289"/>
    <lineage>
        <taxon>Bacteria</taxon>
        <taxon>Pseudomonadati</taxon>
        <taxon>Pseudomonadota</taxon>
        <taxon>Gammaproteobacteria</taxon>
        <taxon>Pseudomonadales</taxon>
        <taxon>Pseudomonadaceae</taxon>
        <taxon>Pseudomonas</taxon>
    </lineage>
</organism>
<dbReference type="Proteomes" id="UP000198309">
    <property type="component" value="Unassembled WGS sequence"/>
</dbReference>
<reference evidence="3 4" key="2">
    <citation type="submission" date="2017-06" db="EMBL/GenBank/DDBJ databases">
        <authorList>
            <person name="Varghese N."/>
            <person name="Submissions S."/>
        </authorList>
    </citation>
    <scope>NUCLEOTIDE SEQUENCE [LARGE SCALE GENOMIC DNA]</scope>
    <source>
        <strain evidence="3 4">RLD-1</strain>
    </source>
</reference>
<proteinExistence type="predicted"/>
<evidence type="ECO:0000313" key="2">
    <source>
        <dbReference type="EMBL" id="SDJ94125.1"/>
    </source>
</evidence>
<dbReference type="EMBL" id="FNEC01000025">
    <property type="protein sequence ID" value="SDJ94125.1"/>
    <property type="molecule type" value="Genomic_DNA"/>
</dbReference>
<dbReference type="InterPro" id="IPR035093">
    <property type="entry name" value="RelE/ParE_toxin_dom_sf"/>
</dbReference>
<dbReference type="Pfam" id="PF05016">
    <property type="entry name" value="ParE_toxin"/>
    <property type="match status" value="1"/>
</dbReference>
<dbReference type="Proteomes" id="UP000199693">
    <property type="component" value="Unassembled WGS sequence"/>
</dbReference>
<gene>
    <name evidence="2" type="ORF">SAMN05216189_102580</name>
    <name evidence="3" type="ORF">SAMN06295949_121125</name>
</gene>
<dbReference type="AlphaFoldDB" id="A0A239LS66"/>
<evidence type="ECO:0000313" key="3">
    <source>
        <dbReference type="EMBL" id="SNT33100.1"/>
    </source>
</evidence>
<keyword evidence="1" id="KW-1277">Toxin-antitoxin system</keyword>
<name>A0A239LS66_9PSED</name>